<dbReference type="InterPro" id="IPR016460">
    <property type="entry name" value="COPB1"/>
</dbReference>
<keyword evidence="7 10" id="KW-0333">Golgi apparatus</keyword>
<reference evidence="15 16" key="1">
    <citation type="submission" date="2018-07" db="EMBL/GenBank/DDBJ databases">
        <title>The complete nuclear genome of the prasinophyte Chloropicon primus (CCMP1205).</title>
        <authorList>
            <person name="Pombert J.-F."/>
            <person name="Otis C."/>
            <person name="Turmel M."/>
            <person name="Lemieux C."/>
        </authorList>
    </citation>
    <scope>NUCLEOTIDE SEQUENCE [LARGE SCALE GENOMIC DNA]</scope>
    <source>
        <strain evidence="15 16">CCMP1205</strain>
    </source>
</reference>
<keyword evidence="4" id="KW-0677">Repeat</keyword>
<evidence type="ECO:0000259" key="13">
    <source>
        <dbReference type="Pfam" id="PF14806"/>
    </source>
</evidence>
<comment type="subcellular location">
    <subcellularLocation>
        <location evidence="10">Cytoplasm</location>
    </subcellularLocation>
    <subcellularLocation>
        <location evidence="1 10">Golgi apparatus membrane</location>
        <topology evidence="1 10">Peripheral membrane protein</topology>
        <orientation evidence="1 10">Cytoplasmic side</orientation>
    </subcellularLocation>
    <subcellularLocation>
        <location evidence="10">Cytoplasmic vesicle</location>
        <location evidence="10">COPI-coated vesicle membrane</location>
        <topology evidence="10">Peripheral membrane protein</topology>
        <orientation evidence="10">Cytoplasmic side</orientation>
    </subcellularLocation>
</comment>
<accession>A0A5B8MY23</accession>
<keyword evidence="2 10" id="KW-0813">Transport</keyword>
<keyword evidence="16" id="KW-1185">Reference proteome</keyword>
<evidence type="ECO:0000313" key="15">
    <source>
        <dbReference type="EMBL" id="QDZ25483.1"/>
    </source>
</evidence>
<dbReference type="Pfam" id="PF07718">
    <property type="entry name" value="Coatamer_beta_C"/>
    <property type="match status" value="1"/>
</dbReference>
<dbReference type="EMBL" id="HBHL01006983">
    <property type="protein sequence ID" value="CAD9715618.1"/>
    <property type="molecule type" value="Transcribed_RNA"/>
</dbReference>
<feature type="domain" description="Clathrin/coatomer adaptor adaptin-like N-terminal" evidence="11">
    <location>
        <begin position="21"/>
        <end position="472"/>
    </location>
</feature>
<dbReference type="GO" id="GO:0006891">
    <property type="term" value="P:intra-Golgi vesicle-mediated transport"/>
    <property type="evidence" value="ECO:0007669"/>
    <property type="project" value="TreeGrafter"/>
</dbReference>
<dbReference type="InterPro" id="IPR002553">
    <property type="entry name" value="Clathrin/coatomer_adapt-like_N"/>
</dbReference>
<dbReference type="PANTHER" id="PTHR10635:SF0">
    <property type="entry name" value="COATOMER SUBUNIT BETA"/>
    <property type="match status" value="1"/>
</dbReference>
<evidence type="ECO:0000256" key="9">
    <source>
        <dbReference type="ARBA" id="ARBA00023329"/>
    </source>
</evidence>
<dbReference type="AlphaFoldDB" id="A0A5B8MY23"/>
<dbReference type="PANTHER" id="PTHR10635">
    <property type="entry name" value="COATOMER SUBUNIT BETA"/>
    <property type="match status" value="1"/>
</dbReference>
<evidence type="ECO:0000256" key="8">
    <source>
        <dbReference type="ARBA" id="ARBA00023136"/>
    </source>
</evidence>
<dbReference type="InterPro" id="IPR029446">
    <property type="entry name" value="COPB1_appendage_platform_dom"/>
</dbReference>
<dbReference type="GO" id="GO:0005198">
    <property type="term" value="F:structural molecule activity"/>
    <property type="evidence" value="ECO:0007669"/>
    <property type="project" value="InterPro"/>
</dbReference>
<dbReference type="PIRSF" id="PIRSF005727">
    <property type="entry name" value="Coatomer_beta_subunit"/>
    <property type="match status" value="1"/>
</dbReference>
<dbReference type="GO" id="GO:0006886">
    <property type="term" value="P:intracellular protein transport"/>
    <property type="evidence" value="ECO:0007669"/>
    <property type="project" value="InterPro"/>
</dbReference>
<evidence type="ECO:0000256" key="1">
    <source>
        <dbReference type="ARBA" id="ARBA00004255"/>
    </source>
</evidence>
<evidence type="ECO:0000259" key="12">
    <source>
        <dbReference type="Pfam" id="PF07718"/>
    </source>
</evidence>
<evidence type="ECO:0000256" key="3">
    <source>
        <dbReference type="ARBA" id="ARBA00022490"/>
    </source>
</evidence>
<dbReference type="STRING" id="1764295.A0A5B8MY23"/>
<evidence type="ECO:0000313" key="16">
    <source>
        <dbReference type="Proteomes" id="UP000316726"/>
    </source>
</evidence>
<gene>
    <name evidence="15" type="ORF">A3770_17p80010</name>
    <name evidence="14" type="ORF">CPRI1469_LOCUS4473</name>
</gene>
<evidence type="ECO:0000256" key="6">
    <source>
        <dbReference type="ARBA" id="ARBA00022927"/>
    </source>
</evidence>
<dbReference type="GO" id="GO:0000139">
    <property type="term" value="C:Golgi membrane"/>
    <property type="evidence" value="ECO:0007669"/>
    <property type="project" value="UniProtKB-SubCell"/>
</dbReference>
<protein>
    <recommendedName>
        <fullName evidence="10">Coatomer subunit beta</fullName>
    </recommendedName>
    <alternativeName>
        <fullName evidence="10">Beta-coat protein</fullName>
    </alternativeName>
</protein>
<proteinExistence type="predicted"/>
<keyword evidence="5 10" id="KW-0931">ER-Golgi transport</keyword>
<dbReference type="InterPro" id="IPR011710">
    <property type="entry name" value="Coatomer_bsu_C"/>
</dbReference>
<evidence type="ECO:0000313" key="14">
    <source>
        <dbReference type="EMBL" id="CAD9715618.1"/>
    </source>
</evidence>
<dbReference type="GO" id="GO:0030126">
    <property type="term" value="C:COPI vesicle coat"/>
    <property type="evidence" value="ECO:0007669"/>
    <property type="project" value="InterPro"/>
</dbReference>
<evidence type="ECO:0000256" key="10">
    <source>
        <dbReference type="PIRNR" id="PIRNR005727"/>
    </source>
</evidence>
<comment type="function">
    <text evidence="10">The coatomer is a cytosolic protein complex that binds to dilysine motifs and reversibly associates with Golgi non-clathrin-coated vesicles, which further mediate biosynthetic protein transport from the ER, via the Golgi up to the trans Golgi network. Coatomer complex is required for budding from Golgi membranes, and is essential for the retrograde Golgi-to-ER transport of dilysine-tagged proteins.</text>
</comment>
<comment type="subunit">
    <text evidence="10">Oligomeric complex that consists of at least the alpha, beta, beta', gamma, delta, epsilon and zeta subunits.</text>
</comment>
<dbReference type="Pfam" id="PF01602">
    <property type="entry name" value="Adaptin_N"/>
    <property type="match status" value="1"/>
</dbReference>
<dbReference type="SUPFAM" id="SSF48371">
    <property type="entry name" value="ARM repeat"/>
    <property type="match status" value="1"/>
</dbReference>
<keyword evidence="3 10" id="KW-0963">Cytoplasm</keyword>
<dbReference type="OrthoDB" id="10261439at2759"/>
<dbReference type="Gene3D" id="1.25.10.10">
    <property type="entry name" value="Leucine-rich Repeat Variant"/>
    <property type="match status" value="1"/>
</dbReference>
<keyword evidence="6 10" id="KW-0653">Protein transport</keyword>
<evidence type="ECO:0000259" key="11">
    <source>
        <dbReference type="Pfam" id="PF01602"/>
    </source>
</evidence>
<evidence type="ECO:0000256" key="5">
    <source>
        <dbReference type="ARBA" id="ARBA00022892"/>
    </source>
</evidence>
<organism evidence="15 16">
    <name type="scientific">Chloropicon primus</name>
    <dbReference type="NCBI Taxonomy" id="1764295"/>
    <lineage>
        <taxon>Eukaryota</taxon>
        <taxon>Viridiplantae</taxon>
        <taxon>Chlorophyta</taxon>
        <taxon>Chloropicophyceae</taxon>
        <taxon>Chloropicales</taxon>
        <taxon>Chloropicaceae</taxon>
        <taxon>Chloropicon</taxon>
    </lineage>
</organism>
<dbReference type="GO" id="GO:0006888">
    <property type="term" value="P:endoplasmic reticulum to Golgi vesicle-mediated transport"/>
    <property type="evidence" value="ECO:0007669"/>
    <property type="project" value="TreeGrafter"/>
</dbReference>
<keyword evidence="9 10" id="KW-0968">Cytoplasmic vesicle</keyword>
<evidence type="ECO:0000256" key="2">
    <source>
        <dbReference type="ARBA" id="ARBA00022448"/>
    </source>
</evidence>
<dbReference type="Pfam" id="PF14806">
    <property type="entry name" value="Coatomer_b_Cpla"/>
    <property type="match status" value="1"/>
</dbReference>
<reference evidence="14" key="2">
    <citation type="submission" date="2021-01" db="EMBL/GenBank/DDBJ databases">
        <authorList>
            <person name="Corre E."/>
            <person name="Pelletier E."/>
            <person name="Niang G."/>
            <person name="Scheremetjew M."/>
            <person name="Finn R."/>
            <person name="Kale V."/>
            <person name="Holt S."/>
            <person name="Cochrane G."/>
            <person name="Meng A."/>
            <person name="Brown T."/>
            <person name="Cohen L."/>
        </authorList>
    </citation>
    <scope>NUCLEOTIDE SEQUENCE</scope>
    <source>
        <strain evidence="14">CCMP1205</strain>
    </source>
</reference>
<dbReference type="Proteomes" id="UP000316726">
    <property type="component" value="Chromosome 17"/>
</dbReference>
<keyword evidence="8 10" id="KW-0472">Membrane</keyword>
<feature type="domain" description="Coatomer beta subunit C-terminal" evidence="12">
    <location>
        <begin position="661"/>
        <end position="796"/>
    </location>
</feature>
<name>A0A5B8MY23_9CHLO</name>
<feature type="domain" description="Coatomer beta subunit appendage platform" evidence="13">
    <location>
        <begin position="801"/>
        <end position="926"/>
    </location>
</feature>
<evidence type="ECO:0000256" key="7">
    <source>
        <dbReference type="ARBA" id="ARBA00023034"/>
    </source>
</evidence>
<sequence>MVLAGQTETYCTVLVSYDKQVNGNQIQEALEGGSSKDKREAMKKCVYMMLNGEDMSQLFMTIVRYVLPSEDHTIQKLLLLYLEQLQKKDSDGKLLPEMILICQNLRNNLQHPNEYLRGVTLRFLCRIKELEILEPLIPSILSNLEHRHSFVRRSAAMCVKAIYDLFGDQLLPDASEMILENFLANEQDVSARRNALLMLCTTAPDLAVQYLMSQLDQLPTWPDILQLVVLDLVRSVCRTQPENKGKYIKLILALMSSKHTSVAYECANTLIQLSRASSAIRAAAMCYCQLLINHSDNNVKLIVLGKLEEMKAQHGDILKDMVMDILRALSSPNVDIKKKILDIVLDLLSSKNIEEVVLALKKEVVKVDDLSESAGEHRQMLVQAIHKCTVNFPDVAGAVVPLLMGFLTDSNTVSAVDVIYFVREIMETNPKLQQQVLELLLDVFPQIRTSRVCSCSLWILGEYSNTAEEVMTALEAIKECVGPLPFFHTDEEDGSVKVDMAESVTSVGGGSSSGPKILADGSYATESAVTMSAATSFMSSPNLRALILACDYFLASIVASTYTKLVIKLMNLGSAGQVNKETAESMLYIASLLRLSESGAVSHSMDLDSKDKINVCLNILTNPSEASLLEECRNSFAAMIEEKHREEEEDKKKNAAPVVQPDDLIDFYHLKNTQGMSQIEMEDAVATDLSRAMGVNTGSEENGGEEKVVQLTGFSDPVYAEAFMTVHQYDIVLDIYVANRHDETLQDVSLELATMGDLKLVERPSPVTLGVGESAMLRANIKVSSTETGVIFGSLVTGDIVIVLNDIHLDIADYLHKKSELSDASFRSRWAEFEWENKVAINTTIADPGAFLDKIIKSTSLQLLTPDPSLEGNCGYLAANLFTRSVFGEDALVNISVEKNAEGELVGYVRIRSKTQGIALSLGDKITLKQKSLTA</sequence>
<dbReference type="InterPro" id="IPR011989">
    <property type="entry name" value="ARM-like"/>
</dbReference>
<evidence type="ECO:0000256" key="4">
    <source>
        <dbReference type="ARBA" id="ARBA00022737"/>
    </source>
</evidence>
<dbReference type="EMBL" id="CP031050">
    <property type="protein sequence ID" value="QDZ25483.1"/>
    <property type="molecule type" value="Genomic_DNA"/>
</dbReference>
<dbReference type="InterPro" id="IPR016024">
    <property type="entry name" value="ARM-type_fold"/>
</dbReference>